<dbReference type="RefSeq" id="XP_007416473.1">
    <property type="nucleotide sequence ID" value="XM_007416411.1"/>
</dbReference>
<keyword evidence="2" id="KW-1185">Reference proteome</keyword>
<dbReference type="GeneID" id="18936679"/>
<dbReference type="HOGENOM" id="CLU_1142802_0_0_1"/>
<gene>
    <name evidence="1" type="ORF">MELLADRAFT_93742</name>
</gene>
<dbReference type="OrthoDB" id="2516518at2759"/>
<evidence type="ECO:0000313" key="1">
    <source>
        <dbReference type="EMBL" id="EGG00274.1"/>
    </source>
</evidence>
<dbReference type="AlphaFoldDB" id="F4S536"/>
<proteinExistence type="predicted"/>
<reference evidence="2" key="1">
    <citation type="journal article" date="2011" name="Proc. Natl. Acad. Sci. U.S.A.">
        <title>Obligate biotrophy features unraveled by the genomic analysis of rust fungi.</title>
        <authorList>
            <person name="Duplessis S."/>
            <person name="Cuomo C.A."/>
            <person name="Lin Y.-C."/>
            <person name="Aerts A."/>
            <person name="Tisserant E."/>
            <person name="Veneault-Fourrey C."/>
            <person name="Joly D.L."/>
            <person name="Hacquard S."/>
            <person name="Amselem J."/>
            <person name="Cantarel B.L."/>
            <person name="Chiu R."/>
            <person name="Coutinho P.M."/>
            <person name="Feau N."/>
            <person name="Field M."/>
            <person name="Frey P."/>
            <person name="Gelhaye E."/>
            <person name="Goldberg J."/>
            <person name="Grabherr M.G."/>
            <person name="Kodira C.D."/>
            <person name="Kohler A."/>
            <person name="Kuees U."/>
            <person name="Lindquist E.A."/>
            <person name="Lucas S.M."/>
            <person name="Mago R."/>
            <person name="Mauceli E."/>
            <person name="Morin E."/>
            <person name="Murat C."/>
            <person name="Pangilinan J.L."/>
            <person name="Park R."/>
            <person name="Pearson M."/>
            <person name="Quesneville H."/>
            <person name="Rouhier N."/>
            <person name="Sakthikumar S."/>
            <person name="Salamov A.A."/>
            <person name="Schmutz J."/>
            <person name="Selles B."/>
            <person name="Shapiro H."/>
            <person name="Tanguay P."/>
            <person name="Tuskan G.A."/>
            <person name="Henrissat B."/>
            <person name="Van de Peer Y."/>
            <person name="Rouze P."/>
            <person name="Ellis J.G."/>
            <person name="Dodds P.N."/>
            <person name="Schein J.E."/>
            <person name="Zhong S."/>
            <person name="Hamelin R.C."/>
            <person name="Grigoriev I.V."/>
            <person name="Szabo L.J."/>
            <person name="Martin F."/>
        </authorList>
    </citation>
    <scope>NUCLEOTIDE SEQUENCE [LARGE SCALE GENOMIC DNA]</scope>
    <source>
        <strain evidence="2">98AG31 / pathotype 3-4-7</strain>
    </source>
</reference>
<organism evidence="2">
    <name type="scientific">Melampsora larici-populina (strain 98AG31 / pathotype 3-4-7)</name>
    <name type="common">Poplar leaf rust fungus</name>
    <dbReference type="NCBI Taxonomy" id="747676"/>
    <lineage>
        <taxon>Eukaryota</taxon>
        <taxon>Fungi</taxon>
        <taxon>Dikarya</taxon>
        <taxon>Basidiomycota</taxon>
        <taxon>Pucciniomycotina</taxon>
        <taxon>Pucciniomycetes</taxon>
        <taxon>Pucciniales</taxon>
        <taxon>Melampsoraceae</taxon>
        <taxon>Melampsora</taxon>
    </lineage>
</organism>
<protein>
    <submittedName>
        <fullName evidence="1">Uncharacterized protein</fullName>
    </submittedName>
</protein>
<dbReference type="VEuPathDB" id="FungiDB:MELLADRAFT_93742"/>
<dbReference type="InParanoid" id="F4S536"/>
<dbReference type="KEGG" id="mlr:MELLADRAFT_93742"/>
<dbReference type="EMBL" id="GL883149">
    <property type="protein sequence ID" value="EGG00274.1"/>
    <property type="molecule type" value="Genomic_DNA"/>
</dbReference>
<dbReference type="Proteomes" id="UP000001072">
    <property type="component" value="Unassembled WGS sequence"/>
</dbReference>
<evidence type="ECO:0000313" key="2">
    <source>
        <dbReference type="Proteomes" id="UP000001072"/>
    </source>
</evidence>
<name>F4S536_MELLP</name>
<accession>F4S536</accession>
<sequence>MAKGFSVAQFKMLEKHVYFLRGALFPSNTPDTKANQLIFEGSDVAMIGPIKDFQGDLVDNIGVTGLGIVVEINSIVEECCQYMKKSPDQDPIQTTVFTVQHTDYHPVMKTAQSCWVEYRVRPTPNLAKIAGYVKIGRKCQFHGYMRDYKESTSCYVIVANKVHMTTGFQEIATQAPARNGNVEGPFKQPKNQHLPGISLRQQAQLQESRRPPSTQPVRNSLCQHRCPAPWLALAPAIKPPLMK</sequence>